<name>A0ABQ4U3V5_9HYPH</name>
<sequence>MSQTLSPALRPSDRSSGKALRIGLWIAQGLVALVFVLAGLTKLTTPIPDLSAMMPWTGQFPEAFVRLIGIVDIAGGLGIILPAATRILPRLTVVTALCCVVLQLLAMAFHVSRGEIPVLPLNLVLLTLSAFVLWGRATRAPIAPRS</sequence>
<organism evidence="6 7">
    <name type="scientific">Methylobacterium trifolii</name>
    <dbReference type="NCBI Taxonomy" id="1003092"/>
    <lineage>
        <taxon>Bacteria</taxon>
        <taxon>Pseudomonadati</taxon>
        <taxon>Pseudomonadota</taxon>
        <taxon>Alphaproteobacteria</taxon>
        <taxon>Hyphomicrobiales</taxon>
        <taxon>Methylobacteriaceae</taxon>
        <taxon>Methylobacterium</taxon>
    </lineage>
</organism>
<feature type="transmembrane region" description="Helical" evidence="5">
    <location>
        <begin position="63"/>
        <end position="84"/>
    </location>
</feature>
<gene>
    <name evidence="6" type="ORF">MPOCJGCO_2881</name>
</gene>
<evidence type="ECO:0000256" key="1">
    <source>
        <dbReference type="ARBA" id="ARBA00004141"/>
    </source>
</evidence>
<evidence type="ECO:0000256" key="3">
    <source>
        <dbReference type="ARBA" id="ARBA00022989"/>
    </source>
</evidence>
<comment type="subcellular location">
    <subcellularLocation>
        <location evidence="1">Membrane</location>
        <topology evidence="1">Multi-pass membrane protein</topology>
    </subcellularLocation>
</comment>
<keyword evidence="4 5" id="KW-0472">Membrane</keyword>
<feature type="transmembrane region" description="Helical" evidence="5">
    <location>
        <begin position="116"/>
        <end position="135"/>
    </location>
</feature>
<keyword evidence="2 5" id="KW-0812">Transmembrane</keyword>
<keyword evidence="3 5" id="KW-1133">Transmembrane helix</keyword>
<evidence type="ECO:0000256" key="5">
    <source>
        <dbReference type="SAM" id="Phobius"/>
    </source>
</evidence>
<dbReference type="InterPro" id="IPR032808">
    <property type="entry name" value="DoxX"/>
</dbReference>
<feature type="transmembrane region" description="Helical" evidence="5">
    <location>
        <begin position="20"/>
        <end position="43"/>
    </location>
</feature>
<evidence type="ECO:0000313" key="6">
    <source>
        <dbReference type="EMBL" id="GJE60765.1"/>
    </source>
</evidence>
<accession>A0ABQ4U3V5</accession>
<protein>
    <recommendedName>
        <fullName evidence="8">DoxX family protein</fullName>
    </recommendedName>
</protein>
<dbReference type="Proteomes" id="UP001055057">
    <property type="component" value="Unassembled WGS sequence"/>
</dbReference>
<feature type="transmembrane region" description="Helical" evidence="5">
    <location>
        <begin position="91"/>
        <end position="110"/>
    </location>
</feature>
<comment type="caution">
    <text evidence="6">The sequence shown here is derived from an EMBL/GenBank/DDBJ whole genome shotgun (WGS) entry which is preliminary data.</text>
</comment>
<evidence type="ECO:0000313" key="7">
    <source>
        <dbReference type="Proteomes" id="UP001055057"/>
    </source>
</evidence>
<evidence type="ECO:0000256" key="2">
    <source>
        <dbReference type="ARBA" id="ARBA00022692"/>
    </source>
</evidence>
<reference evidence="6" key="2">
    <citation type="submission" date="2021-08" db="EMBL/GenBank/DDBJ databases">
        <authorList>
            <person name="Tani A."/>
            <person name="Ola A."/>
            <person name="Ogura Y."/>
            <person name="Katsura K."/>
            <person name="Hayashi T."/>
        </authorList>
    </citation>
    <scope>NUCLEOTIDE SEQUENCE</scope>
    <source>
        <strain evidence="6">DSM 23632</strain>
    </source>
</reference>
<dbReference type="EMBL" id="BPRB01000163">
    <property type="protein sequence ID" value="GJE60765.1"/>
    <property type="molecule type" value="Genomic_DNA"/>
</dbReference>
<proteinExistence type="predicted"/>
<evidence type="ECO:0008006" key="8">
    <source>
        <dbReference type="Google" id="ProtNLM"/>
    </source>
</evidence>
<reference evidence="6" key="1">
    <citation type="journal article" date="2021" name="Front. Microbiol.">
        <title>Comprehensive Comparative Genomics and Phenotyping of Methylobacterium Species.</title>
        <authorList>
            <person name="Alessa O."/>
            <person name="Ogura Y."/>
            <person name="Fujitani Y."/>
            <person name="Takami H."/>
            <person name="Hayashi T."/>
            <person name="Sahin N."/>
            <person name="Tani A."/>
        </authorList>
    </citation>
    <scope>NUCLEOTIDE SEQUENCE</scope>
    <source>
        <strain evidence="6">DSM 23632</strain>
    </source>
</reference>
<evidence type="ECO:0000256" key="4">
    <source>
        <dbReference type="ARBA" id="ARBA00023136"/>
    </source>
</evidence>
<dbReference type="Pfam" id="PF13564">
    <property type="entry name" value="DoxX_2"/>
    <property type="match status" value="1"/>
</dbReference>
<keyword evidence="7" id="KW-1185">Reference proteome</keyword>
<dbReference type="RefSeq" id="WP_238183370.1">
    <property type="nucleotide sequence ID" value="NZ_BPRB01000163.1"/>
</dbReference>